<evidence type="ECO:0000256" key="2">
    <source>
        <dbReference type="ARBA" id="ARBA00022747"/>
    </source>
</evidence>
<accession>A0A1G2RIM4</accession>
<dbReference type="EMBL" id="MHUF01000014">
    <property type="protein sequence ID" value="OHA72704.1"/>
    <property type="molecule type" value="Genomic_DNA"/>
</dbReference>
<reference evidence="5 6" key="1">
    <citation type="journal article" date="2016" name="Nat. Commun.">
        <title>Thousands of microbial genomes shed light on interconnected biogeochemical processes in an aquifer system.</title>
        <authorList>
            <person name="Anantharaman K."/>
            <person name="Brown C.T."/>
            <person name="Hug L.A."/>
            <person name="Sharon I."/>
            <person name="Castelle C.J."/>
            <person name="Probst A.J."/>
            <person name="Thomas B.C."/>
            <person name="Singh A."/>
            <person name="Wilkins M.J."/>
            <person name="Karaoz U."/>
            <person name="Brodie E.L."/>
            <person name="Williams K.H."/>
            <person name="Hubbard S.S."/>
            <person name="Banfield J.F."/>
        </authorList>
    </citation>
    <scope>NUCLEOTIDE SEQUENCE [LARGE SCALE GENOMIC DNA]</scope>
</reference>
<dbReference type="InterPro" id="IPR052021">
    <property type="entry name" value="Type-I_RS_S_subunit"/>
</dbReference>
<dbReference type="GO" id="GO:0003677">
    <property type="term" value="F:DNA binding"/>
    <property type="evidence" value="ECO:0007669"/>
    <property type="project" value="UniProtKB-KW"/>
</dbReference>
<gene>
    <name evidence="5" type="ORF">A3A27_02450</name>
</gene>
<keyword evidence="3" id="KW-0238">DNA-binding</keyword>
<comment type="similarity">
    <text evidence="1">Belongs to the type-I restriction system S methylase family.</text>
</comment>
<evidence type="ECO:0000313" key="5">
    <source>
        <dbReference type="EMBL" id="OHA72704.1"/>
    </source>
</evidence>
<dbReference type="SUPFAM" id="SSF116734">
    <property type="entry name" value="DNA methylase specificity domain"/>
    <property type="match status" value="1"/>
</dbReference>
<name>A0A1G2RIM4_9BACT</name>
<comment type="caution">
    <text evidence="5">The sequence shown here is derived from an EMBL/GenBank/DDBJ whole genome shotgun (WGS) entry which is preliminary data.</text>
</comment>
<sequence>MKNNLGELQIFSITNEDVQRKNRVDADYYQPFFDHIVKKVAESKYKLSKLEDVTVLISNGKTPSKESYDEDNDGIGSIPIIKAGTASGRFVDLERIEYVKADVSLGKKAQKNDIFILSAAHQAKYVGKNVSLLDQEPPENTVFVGELICVRADVEKALPEYLFSFLSSKIGYLLLNREKRGQTSHIYPDDIKDIPLPIPSIAVQKKIVAILAKEYEQQKKKEQEIKEILVSIDGYVLGELGIAV</sequence>
<evidence type="ECO:0000259" key="4">
    <source>
        <dbReference type="Pfam" id="PF01420"/>
    </source>
</evidence>
<organism evidence="5 6">
    <name type="scientific">Candidatus Wildermuthbacteria bacterium RIFCSPLOWO2_01_FULL_47_18</name>
    <dbReference type="NCBI Taxonomy" id="1802460"/>
    <lineage>
        <taxon>Bacteria</taxon>
        <taxon>Candidatus Wildermuthiibacteriota</taxon>
    </lineage>
</organism>
<protein>
    <recommendedName>
        <fullName evidence="4">Type I restriction modification DNA specificity domain-containing protein</fullName>
    </recommendedName>
</protein>
<keyword evidence="2" id="KW-0680">Restriction system</keyword>
<evidence type="ECO:0000313" key="6">
    <source>
        <dbReference type="Proteomes" id="UP000177287"/>
    </source>
</evidence>
<dbReference type="Gene3D" id="3.90.220.20">
    <property type="entry name" value="DNA methylase specificity domains"/>
    <property type="match status" value="1"/>
</dbReference>
<evidence type="ECO:0000256" key="3">
    <source>
        <dbReference type="ARBA" id="ARBA00023125"/>
    </source>
</evidence>
<feature type="domain" description="Type I restriction modification DNA specificity" evidence="4">
    <location>
        <begin position="43"/>
        <end position="226"/>
    </location>
</feature>
<dbReference type="AlphaFoldDB" id="A0A1G2RIM4"/>
<dbReference type="PANTHER" id="PTHR30408:SF12">
    <property type="entry name" value="TYPE I RESTRICTION ENZYME MJAVIII SPECIFICITY SUBUNIT"/>
    <property type="match status" value="1"/>
</dbReference>
<dbReference type="Pfam" id="PF01420">
    <property type="entry name" value="Methylase_S"/>
    <property type="match status" value="1"/>
</dbReference>
<dbReference type="GO" id="GO:0009307">
    <property type="term" value="P:DNA restriction-modification system"/>
    <property type="evidence" value="ECO:0007669"/>
    <property type="project" value="UniProtKB-KW"/>
</dbReference>
<dbReference type="InterPro" id="IPR000055">
    <property type="entry name" value="Restrct_endonuc_typeI_TRD"/>
</dbReference>
<dbReference type="Proteomes" id="UP000177287">
    <property type="component" value="Unassembled WGS sequence"/>
</dbReference>
<dbReference type="PANTHER" id="PTHR30408">
    <property type="entry name" value="TYPE-1 RESTRICTION ENZYME ECOKI SPECIFICITY PROTEIN"/>
    <property type="match status" value="1"/>
</dbReference>
<proteinExistence type="inferred from homology"/>
<evidence type="ECO:0000256" key="1">
    <source>
        <dbReference type="ARBA" id="ARBA00010923"/>
    </source>
</evidence>
<dbReference type="InterPro" id="IPR044946">
    <property type="entry name" value="Restrct_endonuc_typeI_TRD_sf"/>
</dbReference>